<keyword evidence="2" id="KW-0472">Membrane</keyword>
<proteinExistence type="inferred from homology"/>
<sequence>MDALISSLMAYGYWGLFLLMVLDPILPTPSETIITLAGTLIAAKKLDLIPAVTAVAAGSVIGSVIAYAIGRYLGRHVLLKYGRWVGIKPAHMVKGERWLNRYKILMLIFGRYIAGVRQVIPYLAGIGRISWFDFTLYTVIGSILWAVTFLVLGRTLTTLVHPVAASIARYWYIVAPVVIVGLGVFIWRRQRTRHARQVPEDQRNTQNTPNA</sequence>
<accession>A0A2K8N4T4</accession>
<dbReference type="EMBL" id="CP024955">
    <property type="protein sequence ID" value="ATY83580.1"/>
    <property type="molecule type" value="Genomic_DNA"/>
</dbReference>
<dbReference type="PANTHER" id="PTHR42709:SF9">
    <property type="entry name" value="ALKALINE PHOSPHATASE LIKE PROTEIN"/>
    <property type="match status" value="1"/>
</dbReference>
<organism evidence="4 5">
    <name type="scientific">Kyrpidia spormannii</name>
    <dbReference type="NCBI Taxonomy" id="2055160"/>
    <lineage>
        <taxon>Bacteria</taxon>
        <taxon>Bacillati</taxon>
        <taxon>Bacillota</taxon>
        <taxon>Bacilli</taxon>
        <taxon>Bacillales</taxon>
        <taxon>Alicyclobacillaceae</taxon>
        <taxon>Kyrpidia</taxon>
    </lineage>
</organism>
<feature type="transmembrane region" description="Helical" evidence="2">
    <location>
        <begin position="169"/>
        <end position="187"/>
    </location>
</feature>
<gene>
    <name evidence="4" type="ORF">CVV65_00085</name>
</gene>
<keyword evidence="2" id="KW-1133">Transmembrane helix</keyword>
<evidence type="ECO:0000256" key="2">
    <source>
        <dbReference type="SAM" id="Phobius"/>
    </source>
</evidence>
<protein>
    <recommendedName>
        <fullName evidence="3">VTT domain-containing protein</fullName>
    </recommendedName>
</protein>
<keyword evidence="5" id="KW-1185">Reference proteome</keyword>
<dbReference type="KEGG" id="kyr:CVV65_00085"/>
<comment type="similarity">
    <text evidence="1">Belongs to the DedA family.</text>
</comment>
<reference evidence="5" key="1">
    <citation type="submission" date="2017-11" db="EMBL/GenBank/DDBJ databases">
        <title>Complete Genome Sequence of Kyrpidia sp. Strain EA-1, a thermophilic, hydrogen-oxidizing Bacterium, isolated from the Azores.</title>
        <authorList>
            <person name="Reiner J.E."/>
            <person name="Lapp C.J."/>
            <person name="Bunk B."/>
            <person name="Gescher J."/>
        </authorList>
    </citation>
    <scope>NUCLEOTIDE SEQUENCE [LARGE SCALE GENOMIC DNA]</scope>
    <source>
        <strain evidence="5">EA-1</strain>
    </source>
</reference>
<dbReference type="GO" id="GO:0005886">
    <property type="term" value="C:plasma membrane"/>
    <property type="evidence" value="ECO:0007669"/>
    <property type="project" value="TreeGrafter"/>
</dbReference>
<evidence type="ECO:0000259" key="3">
    <source>
        <dbReference type="Pfam" id="PF09335"/>
    </source>
</evidence>
<evidence type="ECO:0000313" key="5">
    <source>
        <dbReference type="Proteomes" id="UP000231932"/>
    </source>
</evidence>
<dbReference type="RefSeq" id="WP_100666445.1">
    <property type="nucleotide sequence ID" value="NZ_CP024955.1"/>
</dbReference>
<name>A0A2K8N4T4_9BACL</name>
<feature type="transmembrane region" description="Helical" evidence="2">
    <location>
        <begin position="136"/>
        <end position="157"/>
    </location>
</feature>
<feature type="domain" description="VTT" evidence="3">
    <location>
        <begin position="29"/>
        <end position="154"/>
    </location>
</feature>
<dbReference type="Proteomes" id="UP000231932">
    <property type="component" value="Chromosome"/>
</dbReference>
<evidence type="ECO:0000256" key="1">
    <source>
        <dbReference type="ARBA" id="ARBA00010792"/>
    </source>
</evidence>
<dbReference type="AlphaFoldDB" id="A0A2K8N4T4"/>
<feature type="transmembrane region" description="Helical" evidence="2">
    <location>
        <begin position="48"/>
        <end position="69"/>
    </location>
</feature>
<dbReference type="InterPro" id="IPR051311">
    <property type="entry name" value="DedA_domain"/>
</dbReference>
<feature type="transmembrane region" description="Helical" evidence="2">
    <location>
        <begin position="12"/>
        <end position="36"/>
    </location>
</feature>
<dbReference type="InterPro" id="IPR032816">
    <property type="entry name" value="VTT_dom"/>
</dbReference>
<dbReference type="OrthoDB" id="9782291at2"/>
<keyword evidence="2" id="KW-0812">Transmembrane</keyword>
<dbReference type="Pfam" id="PF09335">
    <property type="entry name" value="VTT_dom"/>
    <property type="match status" value="1"/>
</dbReference>
<evidence type="ECO:0000313" key="4">
    <source>
        <dbReference type="EMBL" id="ATY83580.1"/>
    </source>
</evidence>
<dbReference type="PANTHER" id="PTHR42709">
    <property type="entry name" value="ALKALINE PHOSPHATASE LIKE PROTEIN"/>
    <property type="match status" value="1"/>
</dbReference>